<dbReference type="Gene3D" id="3.40.50.300">
    <property type="entry name" value="P-loop containing nucleotide triphosphate hydrolases"/>
    <property type="match status" value="1"/>
</dbReference>
<feature type="domain" description="Disease resistance protein Roq1-like winged-helix" evidence="3">
    <location>
        <begin position="168"/>
        <end position="240"/>
    </location>
</feature>
<dbReference type="SUPFAM" id="SSF52540">
    <property type="entry name" value="P-loop containing nucleoside triphosphate hydrolases"/>
    <property type="match status" value="1"/>
</dbReference>
<evidence type="ECO:0000313" key="4">
    <source>
        <dbReference type="EMBL" id="KAF3582276.1"/>
    </source>
</evidence>
<sequence>MILFAIGRANEAEMILKIASDVSDKLNATPSRDFDGMVGLEAHLTELKSLLCLECDDDVKMIGIWGPAGIGKTTIARALYDQLSSSFRFVCFIGNLKGGYKSRVGVDDYDSKLEALEILSLAAFKENSVRDGFEELANKVVGFCSNLPLGLAVVGSSVRGESKTELSKNDQALFLHIACFFCFDEDVDHLTSMLAHSNLDVGNGLKTLTDKSLVNISFYSEIVMHSLLQKLGRQIVVEQSHEPGKRQFLVDPQEIHDVLANETGTGSLIGIKFDMTEMSEVRISKRAFTGMHNLQFLQIDTEDGNDSFLHIQEDLDLEYLPRLRLLHWRLYPGKSLPATFQPERLVELCMPQSNLEKLWYGVQPLVNLKKLILDSSYRLKEIPNLSNATNLETLSLSSCSSLVELPSSIGNLHKLEKLIMRSCKKLRVIPTNINLASLEEVHMSYCSQLKTFPEFSSSIWYLAVRDTKIEDVPASLVGRWSRCRGLDVGSKSLKRLINIRLSVTKLDLINSDIKRIPECITGLPQLEYLIVENCTNLVSIPALPPSLKSLNANNCLSLKTVHCSFHSPLKELTFYNCLKLDEEARRGIIQQPVYKYICLPGKEVPSEFSHRATGNSITISEATFAASSRFKVCFLVSPIEDCGFITIGCCLTSKEGVVINSFFSEARVYELSPLSEHLFILHCERRNRRHDVATSEITFEFRCVYNDEKIIECGVHVLAEAAESSSNSEVDNFETGSSSSGVDNIQLGSNSCEVDGDYEAEAFMVSQGENIKTSKNTRWSWLQKLGLKKKMNKTKQTS</sequence>
<dbReference type="Pfam" id="PF23282">
    <property type="entry name" value="WHD_ROQ1"/>
    <property type="match status" value="1"/>
</dbReference>
<reference evidence="4 5" key="1">
    <citation type="journal article" date="2020" name="BMC Genomics">
        <title>Intraspecific diversification of the crop wild relative Brassica cretica Lam. using demographic model selection.</title>
        <authorList>
            <person name="Kioukis A."/>
            <person name="Michalopoulou V.A."/>
            <person name="Briers L."/>
            <person name="Pirintsos S."/>
            <person name="Studholme D.J."/>
            <person name="Pavlidis P."/>
            <person name="Sarris P.F."/>
        </authorList>
    </citation>
    <scope>NUCLEOTIDE SEQUENCE [LARGE SCALE GENOMIC DNA]</scope>
    <source>
        <strain evidence="5">cv. PFS-1207/04</strain>
    </source>
</reference>
<dbReference type="InterPro" id="IPR058192">
    <property type="entry name" value="WHD_ROQ1-like"/>
</dbReference>
<protein>
    <recommendedName>
        <fullName evidence="3">Disease resistance protein Roq1-like winged-helix domain-containing protein</fullName>
    </recommendedName>
</protein>
<dbReference type="InterPro" id="IPR032675">
    <property type="entry name" value="LRR_dom_sf"/>
</dbReference>
<evidence type="ECO:0000259" key="3">
    <source>
        <dbReference type="Pfam" id="PF23282"/>
    </source>
</evidence>
<proteinExistence type="predicted"/>
<dbReference type="PANTHER" id="PTHR11017:SF291">
    <property type="entry name" value="ADP-RIBOSYL CYCLASE_CYCLIC ADP-RIBOSE HYDROLASE-RELATED"/>
    <property type="match status" value="1"/>
</dbReference>
<keyword evidence="5" id="KW-1185">Reference proteome</keyword>
<dbReference type="InterPro" id="IPR027417">
    <property type="entry name" value="P-loop_NTPase"/>
</dbReference>
<comment type="caution">
    <text evidence="4">The sequence shown here is derived from an EMBL/GenBank/DDBJ whole genome shotgun (WGS) entry which is preliminary data.</text>
</comment>
<dbReference type="Gene3D" id="3.80.10.10">
    <property type="entry name" value="Ribonuclease Inhibitor"/>
    <property type="match status" value="2"/>
</dbReference>
<evidence type="ECO:0000256" key="1">
    <source>
        <dbReference type="ARBA" id="ARBA00022614"/>
    </source>
</evidence>
<dbReference type="Pfam" id="PF07725">
    <property type="entry name" value="LRR_3"/>
    <property type="match status" value="1"/>
</dbReference>
<evidence type="ECO:0000313" key="5">
    <source>
        <dbReference type="Proteomes" id="UP000266723"/>
    </source>
</evidence>
<keyword evidence="2" id="KW-0677">Repeat</keyword>
<accession>A0ABQ7DXM0</accession>
<dbReference type="Proteomes" id="UP000266723">
    <property type="component" value="Unassembled WGS sequence"/>
</dbReference>
<organism evidence="4 5">
    <name type="scientific">Brassica cretica</name>
    <name type="common">Mustard</name>
    <dbReference type="NCBI Taxonomy" id="69181"/>
    <lineage>
        <taxon>Eukaryota</taxon>
        <taxon>Viridiplantae</taxon>
        <taxon>Streptophyta</taxon>
        <taxon>Embryophyta</taxon>
        <taxon>Tracheophyta</taxon>
        <taxon>Spermatophyta</taxon>
        <taxon>Magnoliopsida</taxon>
        <taxon>eudicotyledons</taxon>
        <taxon>Gunneridae</taxon>
        <taxon>Pentapetalae</taxon>
        <taxon>rosids</taxon>
        <taxon>malvids</taxon>
        <taxon>Brassicales</taxon>
        <taxon>Brassicaceae</taxon>
        <taxon>Brassiceae</taxon>
        <taxon>Brassica</taxon>
    </lineage>
</organism>
<evidence type="ECO:0000256" key="2">
    <source>
        <dbReference type="ARBA" id="ARBA00022737"/>
    </source>
</evidence>
<dbReference type="PRINTS" id="PR00364">
    <property type="entry name" value="DISEASERSIST"/>
</dbReference>
<dbReference type="EMBL" id="QGKV02000649">
    <property type="protein sequence ID" value="KAF3582276.1"/>
    <property type="molecule type" value="Genomic_DNA"/>
</dbReference>
<dbReference type="InterPro" id="IPR044974">
    <property type="entry name" value="Disease_R_plants"/>
</dbReference>
<dbReference type="PANTHER" id="PTHR11017">
    <property type="entry name" value="LEUCINE-RICH REPEAT-CONTAINING PROTEIN"/>
    <property type="match status" value="1"/>
</dbReference>
<dbReference type="InterPro" id="IPR011713">
    <property type="entry name" value="Leu-rich_rpt_3"/>
</dbReference>
<gene>
    <name evidence="4" type="ORF">DY000_02033832</name>
</gene>
<name>A0ABQ7DXM0_BRACR</name>
<dbReference type="SUPFAM" id="SSF52058">
    <property type="entry name" value="L domain-like"/>
    <property type="match status" value="1"/>
</dbReference>
<keyword evidence="1" id="KW-0433">Leucine-rich repeat</keyword>